<dbReference type="InterPro" id="IPR000014">
    <property type="entry name" value="PAS"/>
</dbReference>
<evidence type="ECO:0000256" key="10">
    <source>
        <dbReference type="SAM" id="MobiDB-lite"/>
    </source>
</evidence>
<gene>
    <name evidence="14" type="ORF">HSB1_18010</name>
</gene>
<evidence type="ECO:0000256" key="11">
    <source>
        <dbReference type="SAM" id="Phobius"/>
    </source>
</evidence>
<protein>
    <recommendedName>
        <fullName evidence="3">histidine kinase</fullName>
        <ecNumber evidence="3">2.7.13.3</ecNumber>
    </recommendedName>
</protein>
<comment type="catalytic activity">
    <reaction evidence="1">
        <text>ATP + protein L-histidine = ADP + protein N-phospho-L-histidine.</text>
        <dbReference type="EC" id="2.7.13.3"/>
    </reaction>
</comment>
<keyword evidence="6" id="KW-0808">Transferase</keyword>
<feature type="transmembrane region" description="Helical" evidence="11">
    <location>
        <begin position="181"/>
        <end position="199"/>
    </location>
</feature>
<dbReference type="InterPro" id="IPR035965">
    <property type="entry name" value="PAS-like_dom_sf"/>
</dbReference>
<feature type="transmembrane region" description="Helical" evidence="11">
    <location>
        <begin position="147"/>
        <end position="169"/>
    </location>
</feature>
<dbReference type="InterPro" id="IPR031621">
    <property type="entry name" value="HisKA_7TM"/>
</dbReference>
<dbReference type="Pfam" id="PF02518">
    <property type="entry name" value="HATPase_c"/>
    <property type="match status" value="1"/>
</dbReference>
<dbReference type="SUPFAM" id="SSF55785">
    <property type="entry name" value="PYP-like sensor domain (PAS domain)"/>
    <property type="match status" value="1"/>
</dbReference>
<dbReference type="PANTHER" id="PTHR44936:SF10">
    <property type="entry name" value="SENSOR PROTEIN RSTB"/>
    <property type="match status" value="1"/>
</dbReference>
<evidence type="ECO:0000256" key="7">
    <source>
        <dbReference type="ARBA" id="ARBA00022741"/>
    </source>
</evidence>
<dbReference type="Proteomes" id="UP000007813">
    <property type="component" value="Unassembled WGS sequence"/>
</dbReference>
<dbReference type="SUPFAM" id="SSF47384">
    <property type="entry name" value="Homodimeric domain of signal transducing histidine kinase"/>
    <property type="match status" value="1"/>
</dbReference>
<keyword evidence="11" id="KW-0812">Transmembrane</keyword>
<dbReference type="CDD" id="cd00075">
    <property type="entry name" value="HATPase"/>
    <property type="match status" value="1"/>
</dbReference>
<dbReference type="AlphaFoldDB" id="J3A2V3"/>
<dbReference type="SMART" id="SM00387">
    <property type="entry name" value="HATPase_c"/>
    <property type="match status" value="1"/>
</dbReference>
<feature type="transmembrane region" description="Helical" evidence="11">
    <location>
        <begin position="39"/>
        <end position="59"/>
    </location>
</feature>
<keyword evidence="5" id="KW-0597">Phosphoprotein</keyword>
<dbReference type="InterPro" id="IPR036097">
    <property type="entry name" value="HisK_dim/P_sf"/>
</dbReference>
<keyword evidence="9" id="KW-0067">ATP-binding</keyword>
<dbReference type="InterPro" id="IPR013656">
    <property type="entry name" value="PAS_4"/>
</dbReference>
<comment type="caution">
    <text evidence="14">The sequence shown here is derived from an EMBL/GenBank/DDBJ whole genome shotgun (WGS) entry which is preliminary data.</text>
</comment>
<feature type="domain" description="PAS" evidence="13">
    <location>
        <begin position="245"/>
        <end position="283"/>
    </location>
</feature>
<dbReference type="Gene3D" id="3.30.565.10">
    <property type="entry name" value="Histidine kinase-like ATPase, C-terminal domain"/>
    <property type="match status" value="1"/>
</dbReference>
<proteinExistence type="predicted"/>
<keyword evidence="7" id="KW-0547">Nucleotide-binding</keyword>
<dbReference type="PROSITE" id="PS50112">
    <property type="entry name" value="PAS"/>
    <property type="match status" value="1"/>
</dbReference>
<name>J3A2V3_9EURY</name>
<dbReference type="EC" id="2.7.13.3" evidence="3"/>
<dbReference type="GO" id="GO:0005524">
    <property type="term" value="F:ATP binding"/>
    <property type="evidence" value="ECO:0007669"/>
    <property type="project" value="UniProtKB-KW"/>
</dbReference>
<dbReference type="InterPro" id="IPR036890">
    <property type="entry name" value="HATPase_C_sf"/>
</dbReference>
<organism evidence="14 15">
    <name type="scientific">Halogranum salarium B-1</name>
    <dbReference type="NCBI Taxonomy" id="1210908"/>
    <lineage>
        <taxon>Archaea</taxon>
        <taxon>Methanobacteriati</taxon>
        <taxon>Methanobacteriota</taxon>
        <taxon>Stenosarchaea group</taxon>
        <taxon>Halobacteria</taxon>
        <taxon>Halobacteriales</taxon>
        <taxon>Haloferacaceae</taxon>
    </lineage>
</organism>
<dbReference type="InterPro" id="IPR050980">
    <property type="entry name" value="2C_sensor_his_kinase"/>
</dbReference>
<dbReference type="Gene3D" id="1.10.287.130">
    <property type="match status" value="1"/>
</dbReference>
<dbReference type="Pfam" id="PF16927">
    <property type="entry name" value="HisKA_7TM"/>
    <property type="match status" value="1"/>
</dbReference>
<keyword evidence="4" id="KW-1003">Cell membrane</keyword>
<keyword evidence="11" id="KW-0472">Membrane</keyword>
<evidence type="ECO:0000256" key="3">
    <source>
        <dbReference type="ARBA" id="ARBA00012438"/>
    </source>
</evidence>
<evidence type="ECO:0000259" key="13">
    <source>
        <dbReference type="PROSITE" id="PS50112"/>
    </source>
</evidence>
<dbReference type="CDD" id="cd00130">
    <property type="entry name" value="PAS"/>
    <property type="match status" value="1"/>
</dbReference>
<dbReference type="EMBL" id="ALJD01000004">
    <property type="protein sequence ID" value="EJN59643.1"/>
    <property type="molecule type" value="Genomic_DNA"/>
</dbReference>
<dbReference type="Gene3D" id="3.30.450.20">
    <property type="entry name" value="PAS domain"/>
    <property type="match status" value="1"/>
</dbReference>
<dbReference type="PROSITE" id="PS50109">
    <property type="entry name" value="HIS_KIN"/>
    <property type="match status" value="1"/>
</dbReference>
<dbReference type="PANTHER" id="PTHR44936">
    <property type="entry name" value="SENSOR PROTEIN CREC"/>
    <property type="match status" value="1"/>
</dbReference>
<dbReference type="PRINTS" id="PR00344">
    <property type="entry name" value="BCTRLSENSOR"/>
</dbReference>
<evidence type="ECO:0000259" key="12">
    <source>
        <dbReference type="PROSITE" id="PS50109"/>
    </source>
</evidence>
<accession>J3A2V3</accession>
<evidence type="ECO:0000313" key="14">
    <source>
        <dbReference type="EMBL" id="EJN59643.1"/>
    </source>
</evidence>
<evidence type="ECO:0000256" key="8">
    <source>
        <dbReference type="ARBA" id="ARBA00022777"/>
    </source>
</evidence>
<dbReference type="SUPFAM" id="SSF55874">
    <property type="entry name" value="ATPase domain of HSP90 chaperone/DNA topoisomerase II/histidine kinase"/>
    <property type="match status" value="1"/>
</dbReference>
<feature type="region of interest" description="Disordered" evidence="10">
    <location>
        <begin position="556"/>
        <end position="587"/>
    </location>
</feature>
<dbReference type="InterPro" id="IPR004358">
    <property type="entry name" value="Sig_transdc_His_kin-like_C"/>
</dbReference>
<feature type="transmembrane region" description="Helical" evidence="11">
    <location>
        <begin position="103"/>
        <end position="127"/>
    </location>
</feature>
<keyword evidence="11" id="KW-1133">Transmembrane helix</keyword>
<evidence type="ECO:0000256" key="9">
    <source>
        <dbReference type="ARBA" id="ARBA00022840"/>
    </source>
</evidence>
<feature type="transmembrane region" description="Helical" evidence="11">
    <location>
        <begin position="71"/>
        <end position="91"/>
    </location>
</feature>
<evidence type="ECO:0000256" key="1">
    <source>
        <dbReference type="ARBA" id="ARBA00000085"/>
    </source>
</evidence>
<sequence length="587" mass="65448">MMQMPYVIATVAVLLLTALVAAGLVVVARRHREISGSNWFAAVMVTVFLWSVIYALQLSSTDPTQVLRWHTLKYVPVIALPYAWFAFTMAYSGHTRFLSRRWLVGLALVPTISLVLVLTNDVHHVFWTARTPTGEFGAPGDVNGPGFWLHAVYSYTLILVGTLSIGWSFIRARTLYRGQTAILIAATFLPWIANALHLLEWLPLSDLDPTPVALAVTGLLFVVAVHYYRFLDLVPVAWELARDVAIEDMADGAIVLDVRNRIIDLNSTATTIFGFSRADATGRPLEDVSAVCVELVETDTSTSELETFVDHEWRYYELQRSPLSTTGGRHVGHLITLHDITERKTREQRLEVQNRLLRHNLRNDLNVVLGYLELLDETLDDDDQREFLHRATNKGETLLQRSEKSRRLGKLIDRQIQLETVTLACLLDETLAICCDRFPDVELTTTLPSDLHVLADDGLTFVVLELVENAAEHTDGDCHVEISATATDDGVELRIADDGPGIPPHEQAVLASGRETPLEHSTGIGLWLVRWMVTRYGGSVRIEDNEPRGSIVVLSLNRTEPTEKTLTAPPGSDVVGGRSEQRRDADE</sequence>
<dbReference type="Pfam" id="PF00512">
    <property type="entry name" value="HisKA"/>
    <property type="match status" value="1"/>
</dbReference>
<dbReference type="GO" id="GO:0005886">
    <property type="term" value="C:plasma membrane"/>
    <property type="evidence" value="ECO:0007669"/>
    <property type="project" value="UniProtKB-SubCell"/>
</dbReference>
<dbReference type="eggNOG" id="arCOG02327">
    <property type="taxonomic scope" value="Archaea"/>
</dbReference>
<reference evidence="14 15" key="1">
    <citation type="journal article" date="2012" name="J. Bacteriol.">
        <title>Draft Genome Sequence of the Extremely Halophilic Archaeon Halogranum salarium B-1T.</title>
        <authorList>
            <person name="Kim K.K."/>
            <person name="Lee K.C."/>
            <person name="Lee J.S."/>
        </authorList>
    </citation>
    <scope>NUCLEOTIDE SEQUENCE [LARGE SCALE GENOMIC DNA]</scope>
    <source>
        <strain evidence="14 15">B-1</strain>
    </source>
</reference>
<dbReference type="NCBIfam" id="TIGR00229">
    <property type="entry name" value="sensory_box"/>
    <property type="match status" value="1"/>
</dbReference>
<evidence type="ECO:0000256" key="5">
    <source>
        <dbReference type="ARBA" id="ARBA00022553"/>
    </source>
</evidence>
<feature type="transmembrane region" description="Helical" evidence="11">
    <location>
        <begin position="211"/>
        <end position="228"/>
    </location>
</feature>
<dbReference type="GO" id="GO:0000155">
    <property type="term" value="F:phosphorelay sensor kinase activity"/>
    <property type="evidence" value="ECO:0007669"/>
    <property type="project" value="InterPro"/>
</dbReference>
<dbReference type="InterPro" id="IPR003594">
    <property type="entry name" value="HATPase_dom"/>
</dbReference>
<feature type="domain" description="Histidine kinase" evidence="12">
    <location>
        <begin position="356"/>
        <end position="560"/>
    </location>
</feature>
<evidence type="ECO:0000256" key="6">
    <source>
        <dbReference type="ARBA" id="ARBA00022679"/>
    </source>
</evidence>
<evidence type="ECO:0000256" key="2">
    <source>
        <dbReference type="ARBA" id="ARBA00004651"/>
    </source>
</evidence>
<dbReference type="InterPro" id="IPR005467">
    <property type="entry name" value="His_kinase_dom"/>
</dbReference>
<evidence type="ECO:0000313" key="15">
    <source>
        <dbReference type="Proteomes" id="UP000007813"/>
    </source>
</evidence>
<feature type="transmembrane region" description="Helical" evidence="11">
    <location>
        <begin position="6"/>
        <end position="27"/>
    </location>
</feature>
<evidence type="ECO:0000256" key="4">
    <source>
        <dbReference type="ARBA" id="ARBA00022475"/>
    </source>
</evidence>
<comment type="subcellular location">
    <subcellularLocation>
        <location evidence="2">Cell membrane</location>
        <topology evidence="2">Multi-pass membrane protein</topology>
    </subcellularLocation>
</comment>
<dbReference type="Pfam" id="PF08448">
    <property type="entry name" value="PAS_4"/>
    <property type="match status" value="1"/>
</dbReference>
<dbReference type="PATRIC" id="fig|1210908.3.peg.1728"/>
<keyword evidence="8" id="KW-0418">Kinase</keyword>
<dbReference type="InterPro" id="IPR003661">
    <property type="entry name" value="HisK_dim/P_dom"/>
</dbReference>